<name>A0A3E1YH98_9BACT</name>
<accession>A0A3E1YH98</accession>
<dbReference type="RefSeq" id="WP_116973998.1">
    <property type="nucleotide sequence ID" value="NZ_QPMM01000001.1"/>
</dbReference>
<evidence type="ECO:0000313" key="2">
    <source>
        <dbReference type="Proteomes" id="UP000260644"/>
    </source>
</evidence>
<evidence type="ECO:0000313" key="1">
    <source>
        <dbReference type="EMBL" id="RFS26805.1"/>
    </source>
</evidence>
<organism evidence="1 2">
    <name type="scientific">Chitinophaga silvatica</name>
    <dbReference type="NCBI Taxonomy" id="2282649"/>
    <lineage>
        <taxon>Bacteria</taxon>
        <taxon>Pseudomonadati</taxon>
        <taxon>Bacteroidota</taxon>
        <taxon>Chitinophagia</taxon>
        <taxon>Chitinophagales</taxon>
        <taxon>Chitinophagaceae</taxon>
        <taxon>Chitinophaga</taxon>
    </lineage>
</organism>
<protein>
    <submittedName>
        <fullName evidence="1">Uncharacterized protein</fullName>
    </submittedName>
</protein>
<dbReference type="AlphaFoldDB" id="A0A3E1YH98"/>
<dbReference type="Proteomes" id="UP000260644">
    <property type="component" value="Unassembled WGS sequence"/>
</dbReference>
<dbReference type="OrthoDB" id="9893920at2"/>
<reference evidence="1 2" key="1">
    <citation type="submission" date="2018-07" db="EMBL/GenBank/DDBJ databases">
        <title>Chitinophaga K2CV101002-2 sp. nov., isolated from a monsoon evergreen broad-leaved forest soil.</title>
        <authorList>
            <person name="Lv Y."/>
        </authorList>
    </citation>
    <scope>NUCLEOTIDE SEQUENCE [LARGE SCALE GENOMIC DNA]</scope>
    <source>
        <strain evidence="1 2">GDMCC 1.1288</strain>
    </source>
</reference>
<gene>
    <name evidence="1" type="ORF">DVR12_03190</name>
</gene>
<sequence length="93" mass="10567">MSKTTNSALIEGLQKLLKNRGSMTVEGVDLLERVIDHLREYEKLKKKDDRMQRAAVIVELLLKFLLLPSVSEKIGDTLNNLPHTISNLIDKLL</sequence>
<dbReference type="EMBL" id="QPMM01000001">
    <property type="protein sequence ID" value="RFS26805.1"/>
    <property type="molecule type" value="Genomic_DNA"/>
</dbReference>
<keyword evidence="2" id="KW-1185">Reference proteome</keyword>
<comment type="caution">
    <text evidence="1">The sequence shown here is derived from an EMBL/GenBank/DDBJ whole genome shotgun (WGS) entry which is preliminary data.</text>
</comment>
<proteinExistence type="predicted"/>